<dbReference type="PRINTS" id="PR01490">
    <property type="entry name" value="RTXTOXIND"/>
</dbReference>
<dbReference type="Gene3D" id="1.10.287.470">
    <property type="entry name" value="Helix hairpin bin"/>
    <property type="match status" value="1"/>
</dbReference>
<dbReference type="NCBIfam" id="TIGR01730">
    <property type="entry name" value="RND_mfp"/>
    <property type="match status" value="1"/>
</dbReference>
<dbReference type="InterPro" id="IPR058627">
    <property type="entry name" value="MdtA-like_C"/>
</dbReference>
<sequence length="366" mass="39548">MHSTIFLAVLPLFLLHLTGCPDKVKPGSAEVKRQSVTDITVTEVQPVEVDEYYETSGTVKAKTVSAVAARTMGTVTSLKVREGERVRAGQVLMTVDDRDIAQRVKAAEKSLEAAQQQKSLADITYQRYRKLHDEKAISLQEIDQVETQKKVADIEYEKAKALLDEARITRGFSRILAPGPGIVIEKKIDLGSMAVPGAPLLVVEDTSSYRVETTPDESMSGKLQIGMPVDITIDSLGRTLRGRVVEIVPAIDVQSRTFLAKIEVKGDGLRTGQYAKVRIPSGKKKALLVPEKAVVEKGQLTGVYTVGEQGVIVYRLVRPGKNHNGMVEILSGLNPKDRVITGGIERAVDGGRAAGVTGGQTSAGTH</sequence>
<evidence type="ECO:0000313" key="5">
    <source>
        <dbReference type="EMBL" id="MBZ0155798.1"/>
    </source>
</evidence>
<protein>
    <submittedName>
        <fullName evidence="5">Efflux RND transporter periplasmic adaptor subunit</fullName>
    </submittedName>
</protein>
<dbReference type="SUPFAM" id="SSF111369">
    <property type="entry name" value="HlyD-like secretion proteins"/>
    <property type="match status" value="1"/>
</dbReference>
<dbReference type="InterPro" id="IPR058647">
    <property type="entry name" value="BSH_CzcB-like"/>
</dbReference>
<dbReference type="Gene3D" id="2.40.30.170">
    <property type="match status" value="1"/>
</dbReference>
<dbReference type="GO" id="GO:1990281">
    <property type="term" value="C:efflux pump complex"/>
    <property type="evidence" value="ECO:0007669"/>
    <property type="project" value="TreeGrafter"/>
</dbReference>
<dbReference type="PANTHER" id="PTHR30469">
    <property type="entry name" value="MULTIDRUG RESISTANCE PROTEIN MDTA"/>
    <property type="match status" value="1"/>
</dbReference>
<evidence type="ECO:0000259" key="4">
    <source>
        <dbReference type="Pfam" id="PF25973"/>
    </source>
</evidence>
<dbReference type="Pfam" id="PF25967">
    <property type="entry name" value="RND-MFP_C"/>
    <property type="match status" value="1"/>
</dbReference>
<dbReference type="Gene3D" id="2.40.50.100">
    <property type="match status" value="1"/>
</dbReference>
<feature type="domain" description="Multidrug resistance protein MdtA-like C-terminal permuted SH3" evidence="3">
    <location>
        <begin position="286"/>
        <end position="346"/>
    </location>
</feature>
<evidence type="ECO:0000259" key="2">
    <source>
        <dbReference type="Pfam" id="PF25954"/>
    </source>
</evidence>
<evidence type="ECO:0000313" key="6">
    <source>
        <dbReference type="Proteomes" id="UP000705867"/>
    </source>
</evidence>
<dbReference type="GO" id="GO:0015562">
    <property type="term" value="F:efflux transmembrane transporter activity"/>
    <property type="evidence" value="ECO:0007669"/>
    <property type="project" value="TreeGrafter"/>
</dbReference>
<feature type="domain" description="CzcB-like barrel-sandwich hybrid" evidence="4">
    <location>
        <begin position="65"/>
        <end position="195"/>
    </location>
</feature>
<dbReference type="InterPro" id="IPR058792">
    <property type="entry name" value="Beta-barrel_RND_2"/>
</dbReference>
<comment type="caution">
    <text evidence="5">The sequence shown here is derived from an EMBL/GenBank/DDBJ whole genome shotgun (WGS) entry which is preliminary data.</text>
</comment>
<dbReference type="AlphaFoldDB" id="A0A953J546"/>
<feature type="domain" description="CusB-like beta-barrel" evidence="2">
    <location>
        <begin position="217"/>
        <end position="280"/>
    </location>
</feature>
<comment type="similarity">
    <text evidence="1">Belongs to the membrane fusion protein (MFP) (TC 8.A.1) family.</text>
</comment>
<name>A0A953J546_9BACT</name>
<evidence type="ECO:0000259" key="3">
    <source>
        <dbReference type="Pfam" id="PF25967"/>
    </source>
</evidence>
<dbReference type="Pfam" id="PF25954">
    <property type="entry name" value="Beta-barrel_RND_2"/>
    <property type="match status" value="1"/>
</dbReference>
<accession>A0A953J546</accession>
<proteinExistence type="inferred from homology"/>
<evidence type="ECO:0000256" key="1">
    <source>
        <dbReference type="ARBA" id="ARBA00009477"/>
    </source>
</evidence>
<dbReference type="PANTHER" id="PTHR30469:SF38">
    <property type="entry name" value="HLYD FAMILY SECRETION PROTEIN"/>
    <property type="match status" value="1"/>
</dbReference>
<reference evidence="5" key="2">
    <citation type="submission" date="2021-08" db="EMBL/GenBank/DDBJ databases">
        <authorList>
            <person name="Dalcin Martins P."/>
        </authorList>
    </citation>
    <scope>NUCLEOTIDE SEQUENCE</scope>
    <source>
        <strain evidence="5">MAG_39</strain>
    </source>
</reference>
<dbReference type="Gene3D" id="2.40.420.20">
    <property type="match status" value="1"/>
</dbReference>
<dbReference type="Pfam" id="PF25973">
    <property type="entry name" value="BSH_CzcB"/>
    <property type="match status" value="1"/>
</dbReference>
<reference evidence="5" key="1">
    <citation type="journal article" date="2021" name="bioRxiv">
        <title>Unraveling nitrogen, sulfur and carbon metabolic pathways and microbial community transcriptional responses to substrate deprivation and toxicity stresses in a bioreactor mimicking anoxic brackish coastal sediment conditions.</title>
        <authorList>
            <person name="Martins P.D."/>
            <person name="Echeveste M.J."/>
            <person name="Arshad A."/>
            <person name="Kurth J."/>
            <person name="Ouboter H."/>
            <person name="Jetten M.S.M."/>
            <person name="Welte C.U."/>
        </authorList>
    </citation>
    <scope>NUCLEOTIDE SEQUENCE</scope>
    <source>
        <strain evidence="5">MAG_39</strain>
    </source>
</reference>
<dbReference type="InterPro" id="IPR006143">
    <property type="entry name" value="RND_pump_MFP"/>
</dbReference>
<gene>
    <name evidence="5" type="ORF">K8I29_06215</name>
</gene>
<dbReference type="EMBL" id="JAIOIV010000045">
    <property type="protein sequence ID" value="MBZ0155798.1"/>
    <property type="molecule type" value="Genomic_DNA"/>
</dbReference>
<organism evidence="5 6">
    <name type="scientific">Candidatus Nitrobium versatile</name>
    <dbReference type="NCBI Taxonomy" id="2884831"/>
    <lineage>
        <taxon>Bacteria</taxon>
        <taxon>Pseudomonadati</taxon>
        <taxon>Nitrospirota</taxon>
        <taxon>Nitrospiria</taxon>
        <taxon>Nitrospirales</taxon>
        <taxon>Nitrospiraceae</taxon>
        <taxon>Candidatus Nitrobium</taxon>
    </lineage>
</organism>
<dbReference type="Proteomes" id="UP000705867">
    <property type="component" value="Unassembled WGS sequence"/>
</dbReference>